<feature type="compositionally biased region" description="Basic and acidic residues" evidence="1">
    <location>
        <begin position="471"/>
        <end position="492"/>
    </location>
</feature>
<name>A0A1G4KCA1_9SACH</name>
<feature type="compositionally biased region" description="Basic and acidic residues" evidence="1">
    <location>
        <begin position="731"/>
        <end position="746"/>
    </location>
</feature>
<reference evidence="4" key="1">
    <citation type="submission" date="2016-03" db="EMBL/GenBank/DDBJ databases">
        <authorList>
            <person name="Devillers Hugo."/>
        </authorList>
    </citation>
    <scope>NUCLEOTIDE SEQUENCE [LARGE SCALE GENOMIC DNA]</scope>
</reference>
<dbReference type="GO" id="GO:0010971">
    <property type="term" value="P:positive regulation of G2/M transition of mitotic cell cycle"/>
    <property type="evidence" value="ECO:0007669"/>
    <property type="project" value="TreeGrafter"/>
</dbReference>
<feature type="compositionally biased region" description="Polar residues" evidence="1">
    <location>
        <begin position="131"/>
        <end position="142"/>
    </location>
</feature>
<dbReference type="EMBL" id="LT598452">
    <property type="protein sequence ID" value="SCV01873.1"/>
    <property type="molecule type" value="Genomic_DNA"/>
</dbReference>
<sequence length="916" mass="102032">MSYHGSRTEHQTQALKDRLKLENDAEQRPQSRSEKRKSEVLIAAQSLDSELQHVKNLKRISIGSMDMLIDPEMEFRVSPTKSHSSPSEDSLSVESQTDDDHNEIRSIDGEDDNEFSYMNDDSIDITSTEYLQESGESAVNQTSSSGRSLRGVRRGGFSSQPRLNENTISMEMGDSVTQNLLWVPANQHPSVKPENYLELIQDTLHTLKIDPDNESSSSHSVTPQSASKATAHSNQLRSGPSTLVRRPSGLRKSYTELEDLLQHELENNNENHETFTNTAKTPDKIHASSKLGSLRDITEELTRISNRAGFTDSDAVSLARTLSMASSYNGQEPEFNSSQSTELPENEYASSMLTKNGLAIPARSSLRRSKFNTYRVRTSSGNSVSPSKLGTTTVDRKEPPESLPQIADTILQSPGSFNDFNEIYDHYRQSSLEGAIDMQSPDHKESAAQNVSKKESGIQILNDNNSASKDAWVEKKHLEPKENHTKLKRDGNKQQQDGLVPRKKSGWNWFNKRTTKDQEITKNDESKLSNDFLNIKDNETKIANRPIEKINHSRHRHYRAEDSVVNETTENNSVKTVTNTSSSKKQKREKKFIQLFRRNRSSSTGNRDRDESTNVNEIWSGGLHDVLRTRASSANLASSTRRKSRKGSRGSSDEDYESIGGSSVSSFDHDSKRNTCEPIAQPITKLQPSVTLTPKIRPAVTAKEVTPDKPSPISSESEKNSSLELANEAGTESKPDFGGRVDKDVGLNPKEDALAVQQSKMPEDESPNDASNKSFSTDVLAGNDEGFVTQSTKADKTATLAAPAAGGYILPDRKLTFGDVVKPEKPNAPMVFSDSSFGFPLPPLTVSTVVMIDQRLPINVERAIYRLSHLKLGDPKRELRQQVVLSNFMYAYLNLVNHSLYLQQLEEENVTETIKS</sequence>
<evidence type="ECO:0000313" key="3">
    <source>
        <dbReference type="EMBL" id="SCV01873.1"/>
    </source>
</evidence>
<evidence type="ECO:0000259" key="2">
    <source>
        <dbReference type="SMART" id="SM01327"/>
    </source>
</evidence>
<feature type="compositionally biased region" description="Polar residues" evidence="1">
    <location>
        <begin position="214"/>
        <end position="241"/>
    </location>
</feature>
<dbReference type="Proteomes" id="UP000189911">
    <property type="component" value="Chromosome F"/>
</dbReference>
<feature type="compositionally biased region" description="Basic and acidic residues" evidence="1">
    <location>
        <begin position="1"/>
        <end position="39"/>
    </location>
</feature>
<feature type="region of interest" description="Disordered" evidence="1">
    <location>
        <begin position="439"/>
        <end position="505"/>
    </location>
</feature>
<dbReference type="SMART" id="SM01327">
    <property type="entry name" value="Zds_C"/>
    <property type="match status" value="1"/>
</dbReference>
<feature type="domain" description="Protein Zds1 C-terminal" evidence="2">
    <location>
        <begin position="845"/>
        <end position="897"/>
    </location>
</feature>
<feature type="compositionally biased region" description="Low complexity" evidence="1">
    <location>
        <begin position="82"/>
        <end position="95"/>
    </location>
</feature>
<gene>
    <name evidence="3" type="ORF">LANO_0F13960G</name>
</gene>
<feature type="compositionally biased region" description="Polar residues" evidence="1">
    <location>
        <begin position="459"/>
        <end position="468"/>
    </location>
</feature>
<feature type="compositionally biased region" description="Low complexity" evidence="1">
    <location>
        <begin position="143"/>
        <end position="159"/>
    </location>
</feature>
<dbReference type="PANTHER" id="PTHR28089:SF1">
    <property type="entry name" value="PROTEIN ZDS1-RELATED"/>
    <property type="match status" value="1"/>
</dbReference>
<dbReference type="PANTHER" id="PTHR28089">
    <property type="entry name" value="PROTEIN ZDS1-RELATED"/>
    <property type="match status" value="1"/>
</dbReference>
<feature type="compositionally biased region" description="Basic and acidic residues" evidence="1">
    <location>
        <begin position="98"/>
        <end position="108"/>
    </location>
</feature>
<feature type="region of interest" description="Disordered" evidence="1">
    <location>
        <begin position="630"/>
        <end position="746"/>
    </location>
</feature>
<feature type="region of interest" description="Disordered" evidence="1">
    <location>
        <begin position="131"/>
        <end position="164"/>
    </location>
</feature>
<feature type="region of interest" description="Disordered" evidence="1">
    <location>
        <begin position="551"/>
        <end position="613"/>
    </location>
</feature>
<feature type="compositionally biased region" description="Basic and acidic residues" evidence="1">
    <location>
        <begin position="440"/>
        <end position="456"/>
    </location>
</feature>
<dbReference type="GO" id="GO:0030010">
    <property type="term" value="P:establishment of cell polarity"/>
    <property type="evidence" value="ECO:0007669"/>
    <property type="project" value="TreeGrafter"/>
</dbReference>
<proteinExistence type="predicted"/>
<accession>A0A1G4KCA1</accession>
<dbReference type="AlphaFoldDB" id="A0A1G4KCA1"/>
<organism evidence="3 4">
    <name type="scientific">Lachancea nothofagi CBS 11611</name>
    <dbReference type="NCBI Taxonomy" id="1266666"/>
    <lineage>
        <taxon>Eukaryota</taxon>
        <taxon>Fungi</taxon>
        <taxon>Dikarya</taxon>
        <taxon>Ascomycota</taxon>
        <taxon>Saccharomycotina</taxon>
        <taxon>Saccharomycetes</taxon>
        <taxon>Saccharomycetales</taxon>
        <taxon>Saccharomycetaceae</taxon>
        <taxon>Lachancea</taxon>
    </lineage>
</organism>
<feature type="region of interest" description="Disordered" evidence="1">
    <location>
        <begin position="1"/>
        <end position="40"/>
    </location>
</feature>
<protein>
    <submittedName>
        <fullName evidence="3">LANO_0F13960g1_1</fullName>
    </submittedName>
</protein>
<dbReference type="Pfam" id="PF08632">
    <property type="entry name" value="Zds_C"/>
    <property type="match status" value="1"/>
</dbReference>
<dbReference type="OrthoDB" id="5589766at2759"/>
<feature type="compositionally biased region" description="Low complexity" evidence="1">
    <location>
        <begin position="563"/>
        <end position="583"/>
    </location>
</feature>
<feature type="region of interest" description="Disordered" evidence="1">
    <location>
        <begin position="76"/>
        <end position="119"/>
    </location>
</feature>
<dbReference type="InterPro" id="IPR040206">
    <property type="entry name" value="Zds1/2"/>
</dbReference>
<evidence type="ECO:0000256" key="1">
    <source>
        <dbReference type="SAM" id="MobiDB-lite"/>
    </source>
</evidence>
<feature type="region of interest" description="Disordered" evidence="1">
    <location>
        <begin position="374"/>
        <end position="401"/>
    </location>
</feature>
<keyword evidence="4" id="KW-1185">Reference proteome</keyword>
<feature type="compositionally biased region" description="Polar residues" evidence="1">
    <location>
        <begin position="374"/>
        <end position="393"/>
    </location>
</feature>
<dbReference type="GO" id="GO:0005737">
    <property type="term" value="C:cytoplasm"/>
    <property type="evidence" value="ECO:0007669"/>
    <property type="project" value="TreeGrafter"/>
</dbReference>
<evidence type="ECO:0000313" key="4">
    <source>
        <dbReference type="Proteomes" id="UP000189911"/>
    </source>
</evidence>
<dbReference type="InterPro" id="IPR013941">
    <property type="entry name" value="ZDS1_C"/>
</dbReference>
<feature type="region of interest" description="Disordered" evidence="1">
    <location>
        <begin position="209"/>
        <end position="249"/>
    </location>
</feature>